<dbReference type="AlphaFoldDB" id="A0A0B7B622"/>
<gene>
    <name evidence="1" type="primary">ORF164728</name>
</gene>
<proteinExistence type="predicted"/>
<protein>
    <submittedName>
        <fullName evidence="1">Uncharacterized protein</fullName>
    </submittedName>
</protein>
<feature type="non-terminal residue" evidence="1">
    <location>
        <position position="77"/>
    </location>
</feature>
<name>A0A0B7B622_9EUPU</name>
<reference evidence="1" key="1">
    <citation type="submission" date="2014-12" db="EMBL/GenBank/DDBJ databases">
        <title>Insight into the proteome of Arion vulgaris.</title>
        <authorList>
            <person name="Aradska J."/>
            <person name="Bulat T."/>
            <person name="Smidak R."/>
            <person name="Sarate P."/>
            <person name="Gangsoo J."/>
            <person name="Sialana F."/>
            <person name="Bilban M."/>
            <person name="Lubec G."/>
        </authorList>
    </citation>
    <scope>NUCLEOTIDE SEQUENCE</scope>
    <source>
        <tissue evidence="1">Skin</tissue>
    </source>
</reference>
<sequence length="77" mass="9102">QISVKKQTFSQENIHSVQTRKRHLCCSDDGNILTSQMHICLYIYMNNYLQKSNSYTDDRMVLISNIMGSERYCTRTF</sequence>
<accession>A0A0B7B622</accession>
<organism evidence="1">
    <name type="scientific">Arion vulgaris</name>
    <dbReference type="NCBI Taxonomy" id="1028688"/>
    <lineage>
        <taxon>Eukaryota</taxon>
        <taxon>Metazoa</taxon>
        <taxon>Spiralia</taxon>
        <taxon>Lophotrochozoa</taxon>
        <taxon>Mollusca</taxon>
        <taxon>Gastropoda</taxon>
        <taxon>Heterobranchia</taxon>
        <taxon>Euthyneura</taxon>
        <taxon>Panpulmonata</taxon>
        <taxon>Eupulmonata</taxon>
        <taxon>Stylommatophora</taxon>
        <taxon>Helicina</taxon>
        <taxon>Arionoidea</taxon>
        <taxon>Arionidae</taxon>
        <taxon>Arion</taxon>
    </lineage>
</organism>
<dbReference type="EMBL" id="HACG01041472">
    <property type="protein sequence ID" value="CEK88337.1"/>
    <property type="molecule type" value="Transcribed_RNA"/>
</dbReference>
<feature type="non-terminal residue" evidence="1">
    <location>
        <position position="1"/>
    </location>
</feature>
<evidence type="ECO:0000313" key="1">
    <source>
        <dbReference type="EMBL" id="CEK88337.1"/>
    </source>
</evidence>